<dbReference type="OrthoDB" id="2228700at2759"/>
<dbReference type="InterPro" id="IPR036423">
    <property type="entry name" value="SOD-like_Cu/Zn_dom_sf"/>
</dbReference>
<reference evidence="2 3" key="1">
    <citation type="journal article" date="2018" name="G3 (Bethesda)">
        <title>Phylogenetic and Phylogenomic Definition of Rhizopus Species.</title>
        <authorList>
            <person name="Gryganskyi A.P."/>
            <person name="Golan J."/>
            <person name="Dolatabadi S."/>
            <person name="Mondo S."/>
            <person name="Robb S."/>
            <person name="Idnurm A."/>
            <person name="Muszewska A."/>
            <person name="Steczkiewicz K."/>
            <person name="Masonjones S."/>
            <person name="Liao H.L."/>
            <person name="Gajdeczka M.T."/>
            <person name="Anike F."/>
            <person name="Vuek A."/>
            <person name="Anishchenko I.M."/>
            <person name="Voigt K."/>
            <person name="de Hoog G.S."/>
            <person name="Smith M.E."/>
            <person name="Heitman J."/>
            <person name="Vilgalys R."/>
            <person name="Stajich J.E."/>
        </authorList>
    </citation>
    <scope>NUCLEOTIDE SEQUENCE [LARGE SCALE GENOMIC DNA]</scope>
    <source>
        <strain evidence="2 3">LSU 92-RS-03</strain>
    </source>
</reference>
<dbReference type="Gene3D" id="2.60.40.200">
    <property type="entry name" value="Superoxide dismutase, copper/zinc binding domain"/>
    <property type="match status" value="1"/>
</dbReference>
<dbReference type="GO" id="GO:0046872">
    <property type="term" value="F:metal ion binding"/>
    <property type="evidence" value="ECO:0007669"/>
    <property type="project" value="InterPro"/>
</dbReference>
<evidence type="ECO:0000313" key="2">
    <source>
        <dbReference type="EMBL" id="RCH80883.1"/>
    </source>
</evidence>
<evidence type="ECO:0000256" key="1">
    <source>
        <dbReference type="SAM" id="SignalP"/>
    </source>
</evidence>
<name>A0A367IT82_RHIST</name>
<comment type="caution">
    <text evidence="2">The sequence shown here is derived from an EMBL/GenBank/DDBJ whole genome shotgun (WGS) entry which is preliminary data.</text>
</comment>
<dbReference type="STRING" id="4846.A0A367IT82"/>
<organism evidence="2 3">
    <name type="scientific">Rhizopus stolonifer</name>
    <name type="common">Rhizopus nigricans</name>
    <dbReference type="NCBI Taxonomy" id="4846"/>
    <lineage>
        <taxon>Eukaryota</taxon>
        <taxon>Fungi</taxon>
        <taxon>Fungi incertae sedis</taxon>
        <taxon>Mucoromycota</taxon>
        <taxon>Mucoromycotina</taxon>
        <taxon>Mucoromycetes</taxon>
        <taxon>Mucorales</taxon>
        <taxon>Mucorineae</taxon>
        <taxon>Rhizopodaceae</taxon>
        <taxon>Rhizopus</taxon>
    </lineage>
</organism>
<gene>
    <name evidence="2" type="ORF">CU098_003962</name>
</gene>
<feature type="signal peptide" evidence="1">
    <location>
        <begin position="1"/>
        <end position="17"/>
    </location>
</feature>
<proteinExistence type="predicted"/>
<evidence type="ECO:0008006" key="4">
    <source>
        <dbReference type="Google" id="ProtNLM"/>
    </source>
</evidence>
<keyword evidence="3" id="KW-1185">Reference proteome</keyword>
<dbReference type="GO" id="GO:0006801">
    <property type="term" value="P:superoxide metabolic process"/>
    <property type="evidence" value="ECO:0007669"/>
    <property type="project" value="InterPro"/>
</dbReference>
<dbReference type="Proteomes" id="UP000253551">
    <property type="component" value="Unassembled WGS sequence"/>
</dbReference>
<accession>A0A367IT82</accession>
<evidence type="ECO:0000313" key="3">
    <source>
        <dbReference type="Proteomes" id="UP000253551"/>
    </source>
</evidence>
<sequence>MKSSLLFLPFLLGFVLAEEKKVEFAGLGSDALGQEFYPAVAVAQFTGPTIIGEFNFYQDASGEVTATGAFQKGLKPGQRYRFRFHEGTNCDRLGEMSLEHEFTNLRAIQAGGTAPVQEKIDLAHLTGNTGLIGSPWVLSDGSRDLACVVLKKT</sequence>
<feature type="chain" id="PRO_5017025267" description="Superoxide dismutase copper/zinc binding domain-containing protein" evidence="1">
    <location>
        <begin position="18"/>
        <end position="153"/>
    </location>
</feature>
<protein>
    <recommendedName>
        <fullName evidence="4">Superoxide dismutase copper/zinc binding domain-containing protein</fullName>
    </recommendedName>
</protein>
<dbReference type="AlphaFoldDB" id="A0A367IT82"/>
<keyword evidence="1" id="KW-0732">Signal</keyword>
<dbReference type="EMBL" id="PJQM01005773">
    <property type="protein sequence ID" value="RCH80883.1"/>
    <property type="molecule type" value="Genomic_DNA"/>
</dbReference>